<dbReference type="SMART" id="SM00387">
    <property type="entry name" value="HATPase_c"/>
    <property type="match status" value="1"/>
</dbReference>
<dbReference type="InterPro" id="IPR029151">
    <property type="entry name" value="Sensor-like_sf"/>
</dbReference>
<dbReference type="PROSITE" id="PS50109">
    <property type="entry name" value="HIS_KIN"/>
    <property type="match status" value="1"/>
</dbReference>
<keyword evidence="11" id="KW-1185">Reference proteome</keyword>
<protein>
    <recommendedName>
        <fullName evidence="2">histidine kinase</fullName>
        <ecNumber evidence="2">2.7.13.3</ecNumber>
    </recommendedName>
</protein>
<keyword evidence="8" id="KW-0472">Membrane</keyword>
<dbReference type="Proteomes" id="UP001243298">
    <property type="component" value="Unassembled WGS sequence"/>
</dbReference>
<evidence type="ECO:0000256" key="2">
    <source>
        <dbReference type="ARBA" id="ARBA00012438"/>
    </source>
</evidence>
<dbReference type="Pfam" id="PF02518">
    <property type="entry name" value="HATPase_c"/>
    <property type="match status" value="1"/>
</dbReference>
<dbReference type="InterPro" id="IPR036097">
    <property type="entry name" value="HisK_dim/P_sf"/>
</dbReference>
<evidence type="ECO:0000259" key="9">
    <source>
        <dbReference type="PROSITE" id="PS50109"/>
    </source>
</evidence>
<evidence type="ECO:0000256" key="7">
    <source>
        <dbReference type="ARBA" id="ARBA00022989"/>
    </source>
</evidence>
<keyword evidence="6 10" id="KW-0418">Kinase</keyword>
<comment type="catalytic activity">
    <reaction evidence="1">
        <text>ATP + protein L-histidine = ADP + protein N-phospho-L-histidine.</text>
        <dbReference type="EC" id="2.7.13.3"/>
    </reaction>
</comment>
<evidence type="ECO:0000256" key="6">
    <source>
        <dbReference type="ARBA" id="ARBA00022777"/>
    </source>
</evidence>
<dbReference type="SMART" id="SM00388">
    <property type="entry name" value="HisKA"/>
    <property type="match status" value="1"/>
</dbReference>
<proteinExistence type="predicted"/>
<reference evidence="10 11" key="1">
    <citation type="submission" date="2017-11" db="EMBL/GenBank/DDBJ databases">
        <title>Whole genome sequencing of Psychrobacter pocilloporae S6-60T(=JCM 31058T=LMG 29157T).</title>
        <authorList>
            <person name="Das S.K."/>
        </authorList>
    </citation>
    <scope>NUCLEOTIDE SEQUENCE [LARGE SCALE GENOMIC DNA]</scope>
    <source>
        <strain evidence="10 11">S6-60</strain>
    </source>
</reference>
<dbReference type="CDD" id="cd00082">
    <property type="entry name" value="HisKA"/>
    <property type="match status" value="1"/>
</dbReference>
<feature type="domain" description="Histidine kinase" evidence="9">
    <location>
        <begin position="309"/>
        <end position="590"/>
    </location>
</feature>
<evidence type="ECO:0000313" key="11">
    <source>
        <dbReference type="Proteomes" id="UP001243298"/>
    </source>
</evidence>
<feature type="transmembrane region" description="Helical" evidence="8">
    <location>
        <begin position="43"/>
        <end position="63"/>
    </location>
</feature>
<keyword evidence="4" id="KW-0808">Transferase</keyword>
<dbReference type="PANTHER" id="PTHR45436">
    <property type="entry name" value="SENSOR HISTIDINE KINASE YKOH"/>
    <property type="match status" value="1"/>
</dbReference>
<evidence type="ECO:0000256" key="1">
    <source>
        <dbReference type="ARBA" id="ARBA00000085"/>
    </source>
</evidence>
<feature type="transmembrane region" description="Helical" evidence="8">
    <location>
        <begin position="232"/>
        <end position="254"/>
    </location>
</feature>
<dbReference type="SUPFAM" id="SSF55874">
    <property type="entry name" value="ATPase domain of HSP90 chaperone/DNA topoisomerase II/histidine kinase"/>
    <property type="match status" value="1"/>
</dbReference>
<dbReference type="CDD" id="cd18773">
    <property type="entry name" value="PDC1_HK_sensor"/>
    <property type="match status" value="1"/>
</dbReference>
<evidence type="ECO:0000256" key="4">
    <source>
        <dbReference type="ARBA" id="ARBA00022679"/>
    </source>
</evidence>
<dbReference type="Pfam" id="PF00512">
    <property type="entry name" value="HisKA"/>
    <property type="match status" value="1"/>
</dbReference>
<dbReference type="InterPro" id="IPR036890">
    <property type="entry name" value="HATPase_C_sf"/>
</dbReference>
<dbReference type="InterPro" id="IPR050428">
    <property type="entry name" value="TCS_sensor_his_kinase"/>
</dbReference>
<name>A0ABT6IRJ8_9GAMM</name>
<dbReference type="Gene3D" id="1.10.287.130">
    <property type="match status" value="1"/>
</dbReference>
<dbReference type="NCBIfam" id="NF008312">
    <property type="entry name" value="PRK11100.1"/>
    <property type="match status" value="1"/>
</dbReference>
<sequence length="590" mass="65992">MNHNANNAESDTHNDQNNWYAKLHPIGTVQQTPKRKRLLNLSIFFRIWLAVALVLIICGIVVFTQLFGYVKPTAQQVIEDTLLDTSKLLAASLQVPLATGELYDEAYQAQLDTAFVGIPATNEHLGAVNQTKSYSSFRVYVTDSSGRVIYDSLPQPDNNEGQNYGRWNDVYLTLRGQYGARSTLRDNQQRDGSVMYVAQPIKNMSGEIIGVVSVGKPVASVLPYLDDTRNRMLITVLFISTAALILAGLIAWWLKQSITLVTQYTSSLAEDTKKPYFYLGHELNSLTDTIETMKHRLENRAYVTDYVHTLTHELKSPLTAIRASSELLEDDGLDGHTLDQDDRQMLIETVGEQSVKMQQLIDRLLLLAKVEQPTFKLSRQLTPLLPLLQSLIKDNTAKQQQQNLQPIDIYIDDQHMTNTTNLPAELLASTSVFADQFWLVQVLQNVLDNAIHFADNTVDISLHSTARTVIIDIFNDGKLLPDYAIEKAFERYFSLSHQSHSVQQVKNQNTTYTLDTGSAHHKADSKQSDSILKKGTGLGLTLVKQVIEHHGGQVTIDNIHANDNKIGTDKNHTGKNQRSGVMVSITLPLA</sequence>
<evidence type="ECO:0000256" key="3">
    <source>
        <dbReference type="ARBA" id="ARBA00022553"/>
    </source>
</evidence>
<gene>
    <name evidence="10" type="ORF">CUR83_05135</name>
</gene>
<dbReference type="InterPro" id="IPR003661">
    <property type="entry name" value="HisK_dim/P_dom"/>
</dbReference>
<organism evidence="10 11">
    <name type="scientific">Psychrobacter pocilloporae</name>
    <dbReference type="NCBI Taxonomy" id="1775882"/>
    <lineage>
        <taxon>Bacteria</taxon>
        <taxon>Pseudomonadati</taxon>
        <taxon>Pseudomonadota</taxon>
        <taxon>Gammaproteobacteria</taxon>
        <taxon>Moraxellales</taxon>
        <taxon>Moraxellaceae</taxon>
        <taxon>Psychrobacter</taxon>
    </lineage>
</organism>
<comment type="caution">
    <text evidence="10">The sequence shown here is derived from an EMBL/GenBank/DDBJ whole genome shotgun (WGS) entry which is preliminary data.</text>
</comment>
<dbReference type="Gene3D" id="3.30.565.10">
    <property type="entry name" value="Histidine kinase-like ATPase, C-terminal domain"/>
    <property type="match status" value="1"/>
</dbReference>
<dbReference type="InterPro" id="IPR003594">
    <property type="entry name" value="HATPase_dom"/>
</dbReference>
<dbReference type="RefSeq" id="WP_284719241.1">
    <property type="nucleotide sequence ID" value="NZ_PGFT01000001.1"/>
</dbReference>
<dbReference type="Gene3D" id="3.30.450.20">
    <property type="entry name" value="PAS domain"/>
    <property type="match status" value="1"/>
</dbReference>
<dbReference type="SUPFAM" id="SSF103190">
    <property type="entry name" value="Sensory domain-like"/>
    <property type="match status" value="1"/>
</dbReference>
<accession>A0ABT6IRJ8</accession>
<keyword evidence="3" id="KW-0597">Phosphoprotein</keyword>
<dbReference type="GO" id="GO:0016301">
    <property type="term" value="F:kinase activity"/>
    <property type="evidence" value="ECO:0007669"/>
    <property type="project" value="UniProtKB-KW"/>
</dbReference>
<evidence type="ECO:0000256" key="8">
    <source>
        <dbReference type="SAM" id="Phobius"/>
    </source>
</evidence>
<dbReference type="EMBL" id="PGFT01000001">
    <property type="protein sequence ID" value="MDH4904455.1"/>
    <property type="molecule type" value="Genomic_DNA"/>
</dbReference>
<evidence type="ECO:0000313" key="10">
    <source>
        <dbReference type="EMBL" id="MDH4904455.1"/>
    </source>
</evidence>
<dbReference type="InterPro" id="IPR005467">
    <property type="entry name" value="His_kinase_dom"/>
</dbReference>
<evidence type="ECO:0000256" key="5">
    <source>
        <dbReference type="ARBA" id="ARBA00022692"/>
    </source>
</evidence>
<keyword evidence="7 8" id="KW-1133">Transmembrane helix</keyword>
<dbReference type="SUPFAM" id="SSF47384">
    <property type="entry name" value="Homodimeric domain of signal transducing histidine kinase"/>
    <property type="match status" value="1"/>
</dbReference>
<dbReference type="EC" id="2.7.13.3" evidence="2"/>
<dbReference type="PANTHER" id="PTHR45436:SF10">
    <property type="entry name" value="HISTIDINE KINASE"/>
    <property type="match status" value="1"/>
</dbReference>
<keyword evidence="5 8" id="KW-0812">Transmembrane</keyword>